<dbReference type="InterPro" id="IPR029063">
    <property type="entry name" value="SAM-dependent_MTases_sf"/>
</dbReference>
<protein>
    <submittedName>
        <fullName evidence="1">Glycoside hydrolase family 99-like domain-containing protein</fullName>
    </submittedName>
</protein>
<dbReference type="SUPFAM" id="SSF53335">
    <property type="entry name" value="S-adenosyl-L-methionine-dependent methyltransferases"/>
    <property type="match status" value="1"/>
</dbReference>
<comment type="caution">
    <text evidence="1">The sequence shown here is derived from an EMBL/GenBank/DDBJ whole genome shotgun (WGS) entry which is preliminary data.</text>
</comment>
<dbReference type="Pfam" id="PF14307">
    <property type="entry name" value="Glyco_tran_WbsX"/>
    <property type="match status" value="1"/>
</dbReference>
<dbReference type="PANTHER" id="PTHR41244:SF1">
    <property type="entry name" value="GLYCOSYLTRANSFERASE"/>
    <property type="match status" value="1"/>
</dbReference>
<dbReference type="InterPro" id="IPR032719">
    <property type="entry name" value="WbsX"/>
</dbReference>
<sequence>MKTIAFYLPQYHPIQQNNEWWGKGFTEWTNVSKARPLYSGHYQPHIPADLGFYDLRLPETRTAQAELAKTYGIDAFCYYHYWFNGRMLLERPFNEVLSSGEPDLPFCLCWANENWTRRWDGRELNVLMEQDYQSYDPKEHIKWLAQAFLDDRYLKIDGKPLFLIYKASEIPNLKDLICTWRREIREFGLEDIHLCCADNSQHMTRKEYFNLGFDSVYEFTPNFSDLPKGVANSSVPGLNVYDYKKIVQRELEKEINENELVFPCVFPSWDNTARRKNNATVIQNEDPNVYGNWLKHCINRVSKYKPSEQIVFINAWNEWGEGCHLEPDLENGHVFLEVTRQVLQNEFDETQLIENDKLKLIESDLLWDDEPPLIYFNIQRPVYLWGAGSYGIKILQMLSGSSIKIKGFVDSQAKNHTKLVESLPVISPNELINRRQLGENPFILITSSYYEQIAPILNDFGFTFNEDYSLALPNMIINYDYIGGSANVVLEQGLRQVCNVCGYDQFIPEGDNKVSYTCANCNSTSNERMIVELLAEEIGISSKPLAEWVPRKNQKITCLYPVSPRLKTILELNFQMQYITEENISNYLDFSMRSHFIIHSVKSPIHHKFVEEIYRHMRNKGKLLLLLDQLVDQIELKKETKQLLESHKFKVYTVQRDYKRYKTGEQLVLIGEKLIDIF</sequence>
<dbReference type="Gene3D" id="3.40.50.720">
    <property type="entry name" value="NAD(P)-binding Rossmann-like Domain"/>
    <property type="match status" value="1"/>
</dbReference>
<dbReference type="Proteomes" id="UP001139534">
    <property type="component" value="Unassembled WGS sequence"/>
</dbReference>
<dbReference type="AlphaFoldDB" id="A0A9X1XZY8"/>
<dbReference type="PANTHER" id="PTHR41244">
    <property type="entry name" value="RHAMNAN SYNTHESIS F"/>
    <property type="match status" value="1"/>
</dbReference>
<dbReference type="RefSeq" id="WP_248553088.1">
    <property type="nucleotide sequence ID" value="NZ_JALPRK010000019.1"/>
</dbReference>
<proteinExistence type="predicted"/>
<keyword evidence="1" id="KW-0378">Hydrolase</keyword>
<organism evidence="1 2">
    <name type="scientific">Paenibacillus mellifer</name>
    <dbReference type="NCBI Taxonomy" id="2937794"/>
    <lineage>
        <taxon>Bacteria</taxon>
        <taxon>Bacillati</taxon>
        <taxon>Bacillota</taxon>
        <taxon>Bacilli</taxon>
        <taxon>Bacillales</taxon>
        <taxon>Paenibacillaceae</taxon>
        <taxon>Paenibacillus</taxon>
    </lineage>
</organism>
<accession>A0A9X1XZY8</accession>
<evidence type="ECO:0000313" key="1">
    <source>
        <dbReference type="EMBL" id="MCK8489040.1"/>
    </source>
</evidence>
<keyword evidence="2" id="KW-1185">Reference proteome</keyword>
<evidence type="ECO:0000313" key="2">
    <source>
        <dbReference type="Proteomes" id="UP001139534"/>
    </source>
</evidence>
<reference evidence="1" key="1">
    <citation type="submission" date="2022-04" db="EMBL/GenBank/DDBJ databases">
        <authorList>
            <person name="Seo M.-J."/>
        </authorList>
    </citation>
    <scope>NUCLEOTIDE SEQUENCE</scope>
    <source>
        <strain evidence="1">MBLB2552</strain>
    </source>
</reference>
<dbReference type="EMBL" id="JALPRK010000019">
    <property type="protein sequence ID" value="MCK8489040.1"/>
    <property type="molecule type" value="Genomic_DNA"/>
</dbReference>
<dbReference type="GO" id="GO:0016787">
    <property type="term" value="F:hydrolase activity"/>
    <property type="evidence" value="ECO:0007669"/>
    <property type="project" value="UniProtKB-KW"/>
</dbReference>
<gene>
    <name evidence="1" type="ORF">M0651_17855</name>
</gene>
<dbReference type="Gene3D" id="3.20.20.80">
    <property type="entry name" value="Glycosidases"/>
    <property type="match status" value="1"/>
</dbReference>
<dbReference type="CDD" id="cd11579">
    <property type="entry name" value="Glyco_tran_WbsX"/>
    <property type="match status" value="1"/>
</dbReference>
<name>A0A9X1XZY8_9BACL</name>